<dbReference type="EMBL" id="JAPZBQ010000002">
    <property type="protein sequence ID" value="KAJ5345653.1"/>
    <property type="molecule type" value="Genomic_DNA"/>
</dbReference>
<gene>
    <name evidence="1" type="ORF">N7452_003657</name>
</gene>
<name>A0A9W9UKX9_PENBR</name>
<dbReference type="AlphaFoldDB" id="A0A9W9UKX9"/>
<proteinExistence type="predicted"/>
<protein>
    <submittedName>
        <fullName evidence="1">Uncharacterized protein</fullName>
    </submittedName>
</protein>
<reference evidence="1" key="1">
    <citation type="submission" date="2022-12" db="EMBL/GenBank/DDBJ databases">
        <authorList>
            <person name="Petersen C."/>
        </authorList>
    </citation>
    <scope>NUCLEOTIDE SEQUENCE</scope>
    <source>
        <strain evidence="1">IBT 35673</strain>
    </source>
</reference>
<accession>A0A9W9UKX9</accession>
<comment type="caution">
    <text evidence="1">The sequence shown here is derived from an EMBL/GenBank/DDBJ whole genome shotgun (WGS) entry which is preliminary data.</text>
</comment>
<evidence type="ECO:0000313" key="1">
    <source>
        <dbReference type="EMBL" id="KAJ5345653.1"/>
    </source>
</evidence>
<sequence length="106" mass="12153">MPLSKQDSLADDLIRSTNDGEFAIGILRVEEKVPDLLKYAEETPDTLREAVLAFNTRHSTGRGGRDLGIRFTTWAYLWRVETPFQKPEDQIQRGPFSFLPLSHTIY</sequence>
<organism evidence="1 2">
    <name type="scientific">Penicillium brevicompactum</name>
    <dbReference type="NCBI Taxonomy" id="5074"/>
    <lineage>
        <taxon>Eukaryota</taxon>
        <taxon>Fungi</taxon>
        <taxon>Dikarya</taxon>
        <taxon>Ascomycota</taxon>
        <taxon>Pezizomycotina</taxon>
        <taxon>Eurotiomycetes</taxon>
        <taxon>Eurotiomycetidae</taxon>
        <taxon>Eurotiales</taxon>
        <taxon>Aspergillaceae</taxon>
        <taxon>Penicillium</taxon>
    </lineage>
</organism>
<evidence type="ECO:0000313" key="2">
    <source>
        <dbReference type="Proteomes" id="UP001147695"/>
    </source>
</evidence>
<dbReference type="Proteomes" id="UP001147695">
    <property type="component" value="Unassembled WGS sequence"/>
</dbReference>
<reference evidence="1" key="2">
    <citation type="journal article" date="2023" name="IMA Fungus">
        <title>Comparative genomic study of the Penicillium genus elucidates a diverse pangenome and 15 lateral gene transfer events.</title>
        <authorList>
            <person name="Petersen C."/>
            <person name="Sorensen T."/>
            <person name="Nielsen M.R."/>
            <person name="Sondergaard T.E."/>
            <person name="Sorensen J.L."/>
            <person name="Fitzpatrick D.A."/>
            <person name="Frisvad J.C."/>
            <person name="Nielsen K.L."/>
        </authorList>
    </citation>
    <scope>NUCLEOTIDE SEQUENCE</scope>
    <source>
        <strain evidence="1">IBT 35673</strain>
    </source>
</reference>